<evidence type="ECO:0000313" key="2">
    <source>
        <dbReference type="Proteomes" id="UP000226712"/>
    </source>
</evidence>
<dbReference type="EMBL" id="NZBD01000015">
    <property type="protein sequence ID" value="MAG18344.1"/>
    <property type="molecule type" value="Genomic_DNA"/>
</dbReference>
<evidence type="ECO:0000313" key="1">
    <source>
        <dbReference type="EMBL" id="MAG18344.1"/>
    </source>
</evidence>
<proteinExistence type="predicted"/>
<dbReference type="AlphaFoldDB" id="A0A2D6LQE5"/>
<sequence>MRFLFEERLAFYSELNIISRMNLKIIGLLTLVAVLVSGCTTQSLDLEQGAPQEQEEEQTLSYNQGLQECYDIDAPSGQTYCLEQLIEEESINNASFCNTVNGAWLKNHCNWVLAEKNRDVSLCENISNDTNFKNAKENCVVQVAKSLDDASLCELAVSEENGERDKYRCYFTFATRQNDFSLCGKIIDPPLEEFYSQDNCSKEVATGLGDSSKCGELTDIDIKDSCYFEFARKDSNLQLCENISNSDNKLYCEAIVSADDSKCNVIQNIGTKDKCYLVVASEANDPSLCEEIQNATVRNLCEKYFEFGQGTFN</sequence>
<gene>
    <name evidence="1" type="ORF">CL944_02635</name>
</gene>
<dbReference type="Proteomes" id="UP000226712">
    <property type="component" value="Unassembled WGS sequence"/>
</dbReference>
<reference evidence="2" key="1">
    <citation type="submission" date="2017-09" db="EMBL/GenBank/DDBJ databases">
        <title>The Reconstruction of 2,631 Draft Metagenome-Assembled Genomes from the Global Oceans.</title>
        <authorList>
            <person name="Tully B.J."/>
            <person name="Graham E.D."/>
            <person name="Heidelberg J.F."/>
        </authorList>
    </citation>
    <scope>NUCLEOTIDE SEQUENCE [LARGE SCALE GENOMIC DNA]</scope>
</reference>
<comment type="caution">
    <text evidence="1">The sequence shown here is derived from an EMBL/GenBank/DDBJ whole genome shotgun (WGS) entry which is preliminary data.</text>
</comment>
<protein>
    <submittedName>
        <fullName evidence="1">Uncharacterized protein</fullName>
    </submittedName>
</protein>
<accession>A0A2D6LQE5</accession>
<organism evidence="1 2">
    <name type="scientific">Candidatus Iainarchaeum sp</name>
    <dbReference type="NCBI Taxonomy" id="3101447"/>
    <lineage>
        <taxon>Archaea</taxon>
        <taxon>Candidatus Iainarchaeota</taxon>
        <taxon>Candidatus Iainarchaeia</taxon>
        <taxon>Candidatus Iainarchaeales</taxon>
        <taxon>Candidatus Iainarchaeaceae</taxon>
        <taxon>Candidatus Iainarchaeum</taxon>
    </lineage>
</organism>
<name>A0A2D6LQE5_9ARCH</name>